<name>A0A7Y7PPB7_9BACT</name>
<dbReference type="SUPFAM" id="SSF56935">
    <property type="entry name" value="Porins"/>
    <property type="match status" value="1"/>
</dbReference>
<feature type="signal peptide" evidence="1">
    <location>
        <begin position="1"/>
        <end position="20"/>
    </location>
</feature>
<sequence length="452" mass="48524">MSQLNFAGLAGGFSLLGLLAATPGALGQGQGLGNSPYSRLGLGDASQNLGGVRQMGMGGTGVAAPNGTNVNELNPALLYYTNRTTFEAGYTGQFKTLRNNVSSQRTGTGTLGYIALAVPISRSWAGAVGLKPYSTVDYESKTVSNGVANDPDSQLERQYRGDGGLAEAYMSHAVRVRKNLVVGVSAAYVFGSINQQASTRVGTPTLPLALASRSIYEQQVRYTDFTFRSGLHYRGKLTDKLNYNVGGVYSFQSKLNGDRSTNILREDADGALINANVLSSGEKGKAQVPALSQVGISFDNNRNWSLNLDGSLQQWSRFKSFGQEGGLSNIALSDTYRGSMGGEFTPDPTSVDNYFKRVTYRAGLSVAQLPYRPGGNALLDRAVSWGFALPLPSASALDATTVNLGFTYGRRGNTDVLVKSDGSNERNVQESYIRMQLGVTLNNRWFIKRRIE</sequence>
<evidence type="ECO:0008006" key="4">
    <source>
        <dbReference type="Google" id="ProtNLM"/>
    </source>
</evidence>
<keyword evidence="3" id="KW-1185">Reference proteome</keyword>
<gene>
    <name evidence="2" type="ORF">HW554_09925</name>
</gene>
<evidence type="ECO:0000313" key="3">
    <source>
        <dbReference type="Proteomes" id="UP000565521"/>
    </source>
</evidence>
<feature type="chain" id="PRO_5031030731" description="Aromatic hydrocarbon degradation protein" evidence="1">
    <location>
        <begin position="21"/>
        <end position="452"/>
    </location>
</feature>
<dbReference type="Gene3D" id="2.40.160.60">
    <property type="entry name" value="Outer membrane protein transport protein (OMPP1/FadL/TodX)"/>
    <property type="match status" value="1"/>
</dbReference>
<evidence type="ECO:0000256" key="1">
    <source>
        <dbReference type="SAM" id="SignalP"/>
    </source>
</evidence>
<dbReference type="AlphaFoldDB" id="A0A7Y7PPB7"/>
<keyword evidence="1" id="KW-0732">Signal</keyword>
<comment type="caution">
    <text evidence="2">The sequence shown here is derived from an EMBL/GenBank/DDBJ whole genome shotgun (WGS) entry which is preliminary data.</text>
</comment>
<protein>
    <recommendedName>
        <fullName evidence="4">Aromatic hydrocarbon degradation protein</fullName>
    </recommendedName>
</protein>
<dbReference type="RefSeq" id="WP_176908433.1">
    <property type="nucleotide sequence ID" value="NZ_JABKAU010000015.1"/>
</dbReference>
<accession>A0A7Y7PPB7</accession>
<evidence type="ECO:0000313" key="2">
    <source>
        <dbReference type="EMBL" id="NVO31526.1"/>
    </source>
</evidence>
<dbReference type="EMBL" id="JABKAU010000015">
    <property type="protein sequence ID" value="NVO31526.1"/>
    <property type="molecule type" value="Genomic_DNA"/>
</dbReference>
<proteinExistence type="predicted"/>
<dbReference type="Proteomes" id="UP000565521">
    <property type="component" value="Unassembled WGS sequence"/>
</dbReference>
<organism evidence="2 3">
    <name type="scientific">Hymenobacter lapidiphilus</name>
    <dbReference type="NCBI Taxonomy" id="2608003"/>
    <lineage>
        <taxon>Bacteria</taxon>
        <taxon>Pseudomonadati</taxon>
        <taxon>Bacteroidota</taxon>
        <taxon>Cytophagia</taxon>
        <taxon>Cytophagales</taxon>
        <taxon>Hymenobacteraceae</taxon>
        <taxon>Hymenobacter</taxon>
    </lineage>
</organism>
<reference evidence="2 3" key="1">
    <citation type="submission" date="2020-05" db="EMBL/GenBank/DDBJ databases">
        <title>Hymenobacter terrestris sp. nov. and Hymenobacter lapidiphilus sp. nov., isolated from regoliths in Antarctica.</title>
        <authorList>
            <person name="Sedlacek I."/>
            <person name="Pantucek R."/>
            <person name="Zeman M."/>
            <person name="Holochova P."/>
            <person name="Kralova S."/>
            <person name="Stankova E."/>
            <person name="Sedo O."/>
            <person name="Micenkova L."/>
            <person name="Svec P."/>
            <person name="Gupta V."/>
            <person name="Sood U."/>
            <person name="Korpole U.S."/>
            <person name="Lal R."/>
        </authorList>
    </citation>
    <scope>NUCLEOTIDE SEQUENCE [LARGE SCALE GENOMIC DNA]</scope>
    <source>
        <strain evidence="2 3">P5342</strain>
    </source>
</reference>